<gene>
    <name evidence="2" type="ORF">MKW94_004332</name>
</gene>
<sequence>MPMRRVAKLVSQRLLKGVGNFFADPEIVRVQNALKREAEIAKRGDLAKQKLERIKAQYRLHQELSAEYKAKHGAADKFLAVIVSSAVAVYAWHISLSLASLEALRQKNRRMLE</sequence>
<dbReference type="Proteomes" id="UP001177140">
    <property type="component" value="Unassembled WGS sequence"/>
</dbReference>
<evidence type="ECO:0000313" key="2">
    <source>
        <dbReference type="EMBL" id="MCL7050209.1"/>
    </source>
</evidence>
<name>A0AA41VZQ7_PAPNU</name>
<organism evidence="2 3">
    <name type="scientific">Papaver nudicaule</name>
    <name type="common">Iceland poppy</name>
    <dbReference type="NCBI Taxonomy" id="74823"/>
    <lineage>
        <taxon>Eukaryota</taxon>
        <taxon>Viridiplantae</taxon>
        <taxon>Streptophyta</taxon>
        <taxon>Embryophyta</taxon>
        <taxon>Tracheophyta</taxon>
        <taxon>Spermatophyta</taxon>
        <taxon>Magnoliopsida</taxon>
        <taxon>Ranunculales</taxon>
        <taxon>Papaveraceae</taxon>
        <taxon>Papaveroideae</taxon>
        <taxon>Papaver</taxon>
    </lineage>
</organism>
<protein>
    <submittedName>
        <fullName evidence="2">Uncharacterized protein</fullName>
    </submittedName>
</protein>
<evidence type="ECO:0000256" key="1">
    <source>
        <dbReference type="SAM" id="Phobius"/>
    </source>
</evidence>
<feature type="transmembrane region" description="Helical" evidence="1">
    <location>
        <begin position="78"/>
        <end position="101"/>
    </location>
</feature>
<accession>A0AA41VZQ7</accession>
<dbReference type="AlphaFoldDB" id="A0AA41VZQ7"/>
<keyword evidence="1" id="KW-1133">Transmembrane helix</keyword>
<dbReference type="EMBL" id="JAJJMA010324924">
    <property type="protein sequence ID" value="MCL7050209.1"/>
    <property type="molecule type" value="Genomic_DNA"/>
</dbReference>
<proteinExistence type="predicted"/>
<comment type="caution">
    <text evidence="2">The sequence shown here is derived from an EMBL/GenBank/DDBJ whole genome shotgun (WGS) entry which is preliminary data.</text>
</comment>
<keyword evidence="1" id="KW-0472">Membrane</keyword>
<keyword evidence="3" id="KW-1185">Reference proteome</keyword>
<keyword evidence="1" id="KW-0812">Transmembrane</keyword>
<reference evidence="2" key="1">
    <citation type="submission" date="2022-03" db="EMBL/GenBank/DDBJ databases">
        <title>A functionally conserved STORR gene fusion in Papaver species that diverged 16.8 million years ago.</title>
        <authorList>
            <person name="Catania T."/>
        </authorList>
    </citation>
    <scope>NUCLEOTIDE SEQUENCE</scope>
    <source>
        <strain evidence="2">S-191538</strain>
    </source>
</reference>
<evidence type="ECO:0000313" key="3">
    <source>
        <dbReference type="Proteomes" id="UP001177140"/>
    </source>
</evidence>